<evidence type="ECO:0000259" key="5">
    <source>
        <dbReference type="Pfam" id="PF00330"/>
    </source>
</evidence>
<keyword evidence="2" id="KW-0408">Iron</keyword>
<evidence type="ECO:0000256" key="4">
    <source>
        <dbReference type="ARBA" id="ARBA00023239"/>
    </source>
</evidence>
<keyword evidence="7" id="KW-1185">Reference proteome</keyword>
<dbReference type="GO" id="GO:0043436">
    <property type="term" value="P:oxoacid metabolic process"/>
    <property type="evidence" value="ECO:0007669"/>
    <property type="project" value="UniProtKB-ARBA"/>
</dbReference>
<dbReference type="GO" id="GO:0051536">
    <property type="term" value="F:iron-sulfur cluster binding"/>
    <property type="evidence" value="ECO:0007669"/>
    <property type="project" value="UniProtKB-KW"/>
</dbReference>
<feature type="domain" description="Aconitase/3-isopropylmalate dehydratase large subunit alpha/beta/alpha" evidence="5">
    <location>
        <begin position="69"/>
        <end position="158"/>
    </location>
</feature>
<dbReference type="GO" id="GO:0046872">
    <property type="term" value="F:metal ion binding"/>
    <property type="evidence" value="ECO:0007669"/>
    <property type="project" value="UniProtKB-KW"/>
</dbReference>
<dbReference type="InterPro" id="IPR036008">
    <property type="entry name" value="Aconitase_4Fe-4S_dom"/>
</dbReference>
<dbReference type="InterPro" id="IPR001030">
    <property type="entry name" value="Acoase/IPM_deHydtase_lsu_aba"/>
</dbReference>
<reference evidence="6" key="1">
    <citation type="submission" date="2020-01" db="EMBL/GenBank/DDBJ databases">
        <title>Identification and distribution of gene clusters putatively required for synthesis of sphingolipid metabolism inhibitors in phylogenetically diverse species of the filamentous fungus Fusarium.</title>
        <authorList>
            <person name="Kim H.-S."/>
            <person name="Busman M."/>
            <person name="Brown D.W."/>
            <person name="Divon H."/>
            <person name="Uhlig S."/>
            <person name="Proctor R.H."/>
        </authorList>
    </citation>
    <scope>NUCLEOTIDE SEQUENCE</scope>
    <source>
        <strain evidence="6">NRRL 53441</strain>
    </source>
</reference>
<dbReference type="Gene3D" id="3.30.499.10">
    <property type="entry name" value="Aconitase, domain 3"/>
    <property type="match status" value="1"/>
</dbReference>
<keyword evidence="1" id="KW-0479">Metal-binding</keyword>
<dbReference type="SUPFAM" id="SSF53732">
    <property type="entry name" value="Aconitase iron-sulfur domain"/>
    <property type="match status" value="1"/>
</dbReference>
<evidence type="ECO:0000256" key="1">
    <source>
        <dbReference type="ARBA" id="ARBA00022723"/>
    </source>
</evidence>
<evidence type="ECO:0000256" key="2">
    <source>
        <dbReference type="ARBA" id="ARBA00023004"/>
    </source>
</evidence>
<evidence type="ECO:0000313" key="6">
    <source>
        <dbReference type="EMBL" id="KAF4440354.1"/>
    </source>
</evidence>
<dbReference type="PANTHER" id="PTHR43822">
    <property type="entry name" value="HOMOACONITASE, MITOCHONDRIAL-RELATED"/>
    <property type="match status" value="1"/>
</dbReference>
<dbReference type="GO" id="GO:0016829">
    <property type="term" value="F:lyase activity"/>
    <property type="evidence" value="ECO:0007669"/>
    <property type="project" value="UniProtKB-KW"/>
</dbReference>
<dbReference type="InterPro" id="IPR050067">
    <property type="entry name" value="IPM_dehydratase_rel_enz"/>
</dbReference>
<dbReference type="Pfam" id="PF00330">
    <property type="entry name" value="Aconitase"/>
    <property type="match status" value="1"/>
</dbReference>
<gene>
    <name evidence="6" type="ORF">F53441_12302</name>
</gene>
<dbReference type="InterPro" id="IPR015931">
    <property type="entry name" value="Acnase/IPM_dHydase_lsu_aba_1/3"/>
</dbReference>
<keyword evidence="4" id="KW-0456">Lyase</keyword>
<evidence type="ECO:0000256" key="3">
    <source>
        <dbReference type="ARBA" id="ARBA00023014"/>
    </source>
</evidence>
<accession>A0A8H4NJJ7</accession>
<dbReference type="Proteomes" id="UP000605986">
    <property type="component" value="Unassembled WGS sequence"/>
</dbReference>
<dbReference type="EMBL" id="JAADJG010000661">
    <property type="protein sequence ID" value="KAF4440354.1"/>
    <property type="molecule type" value="Genomic_DNA"/>
</dbReference>
<dbReference type="AlphaFoldDB" id="A0A8H4NJJ7"/>
<sequence length="256" mass="28323">MKTYDQMEWPRPFRNDCPWLAVDHIVDPRADHHARQKGLIAKAERFWYRLPASNTSTVHRDLIPGSTRSLAVGFGVADVVMLTIIGETWFRVPGVCRINSAGKLPFGVGGKDTILHILGFFKCNTIAFQRVVDYGDPGLKEPSIDARFAIPMTTEFGGMEPSILQRRGLAMALYPNPDDAVWKDSGMKLDGCFIGVRPSTRGKYRVTPGSLIIIKRQDKHGLLNLYGTYTGKPDSKLEHPAALTAVELKSLVSGGQ</sequence>
<organism evidence="6 7">
    <name type="scientific">Fusarium austroafricanum</name>
    <dbReference type="NCBI Taxonomy" id="2364996"/>
    <lineage>
        <taxon>Eukaryota</taxon>
        <taxon>Fungi</taxon>
        <taxon>Dikarya</taxon>
        <taxon>Ascomycota</taxon>
        <taxon>Pezizomycotina</taxon>
        <taxon>Sordariomycetes</taxon>
        <taxon>Hypocreomycetidae</taxon>
        <taxon>Hypocreales</taxon>
        <taxon>Nectriaceae</taxon>
        <taxon>Fusarium</taxon>
        <taxon>Fusarium concolor species complex</taxon>
    </lineage>
</organism>
<comment type="caution">
    <text evidence="6">The sequence shown here is derived from an EMBL/GenBank/DDBJ whole genome shotgun (WGS) entry which is preliminary data.</text>
</comment>
<name>A0A8H4NJJ7_9HYPO</name>
<evidence type="ECO:0000313" key="7">
    <source>
        <dbReference type="Proteomes" id="UP000605986"/>
    </source>
</evidence>
<keyword evidence="3" id="KW-0411">Iron-sulfur</keyword>
<dbReference type="OrthoDB" id="5095906at2759"/>
<proteinExistence type="predicted"/>
<protein>
    <submittedName>
        <fullName evidence="6">Putative LEU2-beta-isopropyl-malate dehydrogenase</fullName>
    </submittedName>
</protein>
<dbReference type="PANTHER" id="PTHR43822:SF2">
    <property type="entry name" value="HOMOACONITASE, MITOCHONDRIAL"/>
    <property type="match status" value="1"/>
</dbReference>